<keyword evidence="9 13" id="KW-0067">ATP-binding</keyword>
<dbReference type="InterPro" id="IPR029045">
    <property type="entry name" value="ClpP/crotonase-like_dom_sf"/>
</dbReference>
<evidence type="ECO:0000256" key="3">
    <source>
        <dbReference type="ARBA" id="ARBA00022679"/>
    </source>
</evidence>
<keyword evidence="5 13" id="KW-0547">Nucleotide-binding</keyword>
<dbReference type="PRINTS" id="PR01070">
    <property type="entry name" value="ACCCTRFRASEB"/>
</dbReference>
<protein>
    <recommendedName>
        <fullName evidence="13">Acetyl-coenzyme A carboxylase carboxyl transferase subunit beta</fullName>
        <shortName evidence="13">ACCase subunit beta</shortName>
        <shortName evidence="13">Acetyl-CoA carboxylase carboxyltransferase subunit beta</shortName>
        <ecNumber evidence="13">2.1.3.15</ecNumber>
    </recommendedName>
</protein>
<proteinExistence type="inferred from homology"/>
<comment type="cofactor">
    <cofactor evidence="13">
        <name>Zn(2+)</name>
        <dbReference type="ChEBI" id="CHEBI:29105"/>
    </cofactor>
    <text evidence="13">Binds 1 zinc ion per subunit.</text>
</comment>
<keyword evidence="4 13" id="KW-0479">Metal-binding</keyword>
<keyword evidence="10 13" id="KW-0443">Lipid metabolism</keyword>
<dbReference type="PROSITE" id="PS50980">
    <property type="entry name" value="COA_CT_NTER"/>
    <property type="match status" value="1"/>
</dbReference>
<dbReference type="NCBIfam" id="TIGR00515">
    <property type="entry name" value="accD"/>
    <property type="match status" value="1"/>
</dbReference>
<feature type="binding site" evidence="13">
    <location>
        <position position="19"/>
    </location>
    <ligand>
        <name>Zn(2+)</name>
        <dbReference type="ChEBI" id="CHEBI:29105"/>
    </ligand>
</feature>
<feature type="binding site" evidence="13">
    <location>
        <position position="38"/>
    </location>
    <ligand>
        <name>Zn(2+)</name>
        <dbReference type="ChEBI" id="CHEBI:29105"/>
    </ligand>
</feature>
<evidence type="ECO:0000256" key="1">
    <source>
        <dbReference type="ARBA" id="ARBA00004496"/>
    </source>
</evidence>
<dbReference type="GO" id="GO:0009317">
    <property type="term" value="C:acetyl-CoA carboxylase complex"/>
    <property type="evidence" value="ECO:0007669"/>
    <property type="project" value="InterPro"/>
</dbReference>
<evidence type="ECO:0000256" key="9">
    <source>
        <dbReference type="ARBA" id="ARBA00022840"/>
    </source>
</evidence>
<comment type="pathway">
    <text evidence="13">Lipid metabolism; malonyl-CoA biosynthesis; malonyl-CoA from acetyl-CoA: step 1/1.</text>
</comment>
<dbReference type="GO" id="GO:2001295">
    <property type="term" value="P:malonyl-CoA biosynthetic process"/>
    <property type="evidence" value="ECO:0007669"/>
    <property type="project" value="UniProtKB-UniRule"/>
</dbReference>
<comment type="subcellular location">
    <subcellularLocation>
        <location evidence="1 13">Cytoplasm</location>
    </subcellularLocation>
</comment>
<evidence type="ECO:0000256" key="2">
    <source>
        <dbReference type="ARBA" id="ARBA00022516"/>
    </source>
</evidence>
<dbReference type="PANTHER" id="PTHR42995">
    <property type="entry name" value="ACETYL-COENZYME A CARBOXYLASE CARBOXYL TRANSFERASE SUBUNIT BETA, CHLOROPLASTIC"/>
    <property type="match status" value="1"/>
</dbReference>
<keyword evidence="3 13" id="KW-0808">Transferase</keyword>
<evidence type="ECO:0000256" key="11">
    <source>
        <dbReference type="ARBA" id="ARBA00023160"/>
    </source>
</evidence>
<evidence type="ECO:0000313" key="16">
    <source>
        <dbReference type="Proteomes" id="UP000748308"/>
    </source>
</evidence>
<dbReference type="EC" id="2.1.3.15" evidence="13"/>
<dbReference type="PANTHER" id="PTHR42995:SF5">
    <property type="entry name" value="ACETYL-COENZYME A CARBOXYLASE CARBOXYL TRANSFERASE SUBUNIT BETA, CHLOROPLASTIC"/>
    <property type="match status" value="1"/>
</dbReference>
<keyword evidence="8 13" id="KW-0862">Zinc</keyword>
<comment type="subunit">
    <text evidence="13">Acetyl-CoA carboxylase is a heterohexamer composed of biotin carboxyl carrier protein (AccB), biotin carboxylase (AccC) and two subunits each of ACCase subunit alpha (AccA) and ACCase subunit beta (AccD).</text>
</comment>
<evidence type="ECO:0000256" key="13">
    <source>
        <dbReference type="HAMAP-Rule" id="MF_01395"/>
    </source>
</evidence>
<comment type="caution">
    <text evidence="15">The sequence shown here is derived from an EMBL/GenBank/DDBJ whole genome shotgun (WGS) entry which is preliminary data.</text>
</comment>
<comment type="similarity">
    <text evidence="13">Belongs to the AccD/PCCB family.</text>
</comment>
<dbReference type="InterPro" id="IPR000438">
    <property type="entry name" value="Acetyl_CoA_COase_Trfase_b_su"/>
</dbReference>
<keyword evidence="6 13" id="KW-0863">Zinc-finger</keyword>
<evidence type="ECO:0000256" key="10">
    <source>
        <dbReference type="ARBA" id="ARBA00023098"/>
    </source>
</evidence>
<dbReference type="InterPro" id="IPR041010">
    <property type="entry name" value="Znf-ACC"/>
</dbReference>
<feature type="binding site" evidence="13">
    <location>
        <position position="16"/>
    </location>
    <ligand>
        <name>Zn(2+)</name>
        <dbReference type="ChEBI" id="CHEBI:29105"/>
    </ligand>
</feature>
<sequence length="288" mass="31530">MAFRRREVPDGVWMKCAGCGEILYRREVERRLWTCGRCGAHFRISAADYVAILADEGSFTPLFGEVQSVDPLEFSDARGRYADKLLEEQAGDPAREAVVTGRARIESQPLVLAVMDFHFLGGSMGSVVGERIARAGGLARRERIALVILSCSGGARMHEGILSLMQMAKTCAELGRLHEEGVPYISILADPTTGGVSASFAMLGDVILAEPNALIGFAGPRVIRETIREELPPGFQRAEFTQEHGFVDLIVPRGEMRATLGRLLRYFADSEGRRRHRLPAPPAPAPRA</sequence>
<evidence type="ECO:0000259" key="14">
    <source>
        <dbReference type="PROSITE" id="PS50980"/>
    </source>
</evidence>
<dbReference type="GO" id="GO:0008270">
    <property type="term" value="F:zinc ion binding"/>
    <property type="evidence" value="ECO:0007669"/>
    <property type="project" value="UniProtKB-UniRule"/>
</dbReference>
<keyword evidence="13" id="KW-0963">Cytoplasm</keyword>
<dbReference type="GO" id="GO:0005524">
    <property type="term" value="F:ATP binding"/>
    <property type="evidence" value="ECO:0007669"/>
    <property type="project" value="UniProtKB-KW"/>
</dbReference>
<dbReference type="GO" id="GO:0016743">
    <property type="term" value="F:carboxyl- or carbamoyltransferase activity"/>
    <property type="evidence" value="ECO:0007669"/>
    <property type="project" value="UniProtKB-UniRule"/>
</dbReference>
<dbReference type="InterPro" id="IPR034733">
    <property type="entry name" value="AcCoA_carboxyl_beta"/>
</dbReference>
<evidence type="ECO:0000256" key="7">
    <source>
        <dbReference type="ARBA" id="ARBA00022832"/>
    </source>
</evidence>
<evidence type="ECO:0000256" key="4">
    <source>
        <dbReference type="ARBA" id="ARBA00022723"/>
    </source>
</evidence>
<evidence type="ECO:0000256" key="6">
    <source>
        <dbReference type="ARBA" id="ARBA00022771"/>
    </source>
</evidence>
<comment type="catalytic activity">
    <reaction evidence="13">
        <text>N(6)-carboxybiotinyl-L-lysyl-[protein] + acetyl-CoA = N(6)-biotinyl-L-lysyl-[protein] + malonyl-CoA</text>
        <dbReference type="Rhea" id="RHEA:54728"/>
        <dbReference type="Rhea" id="RHEA-COMP:10505"/>
        <dbReference type="Rhea" id="RHEA-COMP:10506"/>
        <dbReference type="ChEBI" id="CHEBI:57288"/>
        <dbReference type="ChEBI" id="CHEBI:57384"/>
        <dbReference type="ChEBI" id="CHEBI:83144"/>
        <dbReference type="ChEBI" id="CHEBI:83145"/>
        <dbReference type="EC" id="2.1.3.15"/>
    </reaction>
</comment>
<evidence type="ECO:0000256" key="12">
    <source>
        <dbReference type="ARBA" id="ARBA00025280"/>
    </source>
</evidence>
<dbReference type="HAMAP" id="MF_01395">
    <property type="entry name" value="AcetylCoA_CT_beta"/>
    <property type="match status" value="1"/>
</dbReference>
<evidence type="ECO:0000256" key="8">
    <source>
        <dbReference type="ARBA" id="ARBA00022833"/>
    </source>
</evidence>
<keyword evidence="2 13" id="KW-0444">Lipid biosynthesis</keyword>
<name>A0A937XAQ8_UNCEI</name>
<dbReference type="GO" id="GO:0006633">
    <property type="term" value="P:fatty acid biosynthetic process"/>
    <property type="evidence" value="ECO:0007669"/>
    <property type="project" value="UniProtKB-KW"/>
</dbReference>
<keyword evidence="15" id="KW-0436">Ligase</keyword>
<feature type="zinc finger region" description="C4-type" evidence="13">
    <location>
        <begin position="16"/>
        <end position="38"/>
    </location>
</feature>
<dbReference type="InterPro" id="IPR011762">
    <property type="entry name" value="COA_CT_N"/>
</dbReference>
<dbReference type="AlphaFoldDB" id="A0A937XAQ8"/>
<dbReference type="GO" id="GO:0003989">
    <property type="term" value="F:acetyl-CoA carboxylase activity"/>
    <property type="evidence" value="ECO:0007669"/>
    <property type="project" value="InterPro"/>
</dbReference>
<dbReference type="Pfam" id="PF17848">
    <property type="entry name" value="Zn_ribbon_ACC"/>
    <property type="match status" value="1"/>
</dbReference>
<keyword evidence="7 13" id="KW-0276">Fatty acid metabolism</keyword>
<feature type="binding site" evidence="13">
    <location>
        <position position="35"/>
    </location>
    <ligand>
        <name>Zn(2+)</name>
        <dbReference type="ChEBI" id="CHEBI:29105"/>
    </ligand>
</feature>
<evidence type="ECO:0000256" key="5">
    <source>
        <dbReference type="ARBA" id="ARBA00022741"/>
    </source>
</evidence>
<dbReference type="SUPFAM" id="SSF52096">
    <property type="entry name" value="ClpP/crotonase"/>
    <property type="match status" value="1"/>
</dbReference>
<comment type="function">
    <text evidence="12 13">Component of the acetyl coenzyme A carboxylase (ACC) complex. Biotin carboxylase (BC) catalyzes the carboxylation of biotin on its carrier protein (BCCP) and then the CO(2) group is transferred by the transcarboxylase to acetyl-CoA to form malonyl-CoA.</text>
</comment>
<organism evidence="15 16">
    <name type="scientific">Eiseniibacteriota bacterium</name>
    <dbReference type="NCBI Taxonomy" id="2212470"/>
    <lineage>
        <taxon>Bacteria</taxon>
        <taxon>Candidatus Eiseniibacteriota</taxon>
    </lineage>
</organism>
<gene>
    <name evidence="13" type="primary">accD</name>
    <name evidence="15" type="ORF">FJY75_03750</name>
</gene>
<dbReference type="Gene3D" id="3.90.226.10">
    <property type="entry name" value="2-enoyl-CoA Hydratase, Chain A, domain 1"/>
    <property type="match status" value="1"/>
</dbReference>
<keyword evidence="11 13" id="KW-0275">Fatty acid biosynthesis</keyword>
<evidence type="ECO:0000313" key="15">
    <source>
        <dbReference type="EMBL" id="MBM3316947.1"/>
    </source>
</evidence>
<dbReference type="Pfam" id="PF01039">
    <property type="entry name" value="Carboxyl_trans"/>
    <property type="match status" value="1"/>
</dbReference>
<accession>A0A937XAQ8</accession>
<dbReference type="Proteomes" id="UP000748308">
    <property type="component" value="Unassembled WGS sequence"/>
</dbReference>
<reference evidence="15" key="1">
    <citation type="submission" date="2019-03" db="EMBL/GenBank/DDBJ databases">
        <title>Lake Tanganyika Metagenome-Assembled Genomes (MAGs).</title>
        <authorList>
            <person name="Tran P."/>
        </authorList>
    </citation>
    <scope>NUCLEOTIDE SEQUENCE</scope>
    <source>
        <strain evidence="15">M_DeepCast_400m_m2_100</strain>
    </source>
</reference>
<feature type="domain" description="CoA carboxyltransferase N-terminal" evidence="14">
    <location>
        <begin position="12"/>
        <end position="282"/>
    </location>
</feature>
<dbReference type="EMBL" id="VGIY01000059">
    <property type="protein sequence ID" value="MBM3316947.1"/>
    <property type="molecule type" value="Genomic_DNA"/>
</dbReference>